<proteinExistence type="predicted"/>
<sequence>MSIFRDRLPRDTGHPLDSDNDRAIGVAKAHTRHDRSRPAPSKTKGDTSGPSSAKANTPQKRGWRR</sequence>
<protein>
    <submittedName>
        <fullName evidence="2">Uncharacterized protein</fullName>
    </submittedName>
</protein>
<feature type="region of interest" description="Disordered" evidence="1">
    <location>
        <begin position="1"/>
        <end position="65"/>
    </location>
</feature>
<accession>A0A3S9M6Z0</accession>
<feature type="compositionally biased region" description="Polar residues" evidence="1">
    <location>
        <begin position="46"/>
        <end position="59"/>
    </location>
</feature>
<evidence type="ECO:0000313" key="2">
    <source>
        <dbReference type="EMBL" id="AZQ34840.1"/>
    </source>
</evidence>
<dbReference type="Proteomes" id="UP000280298">
    <property type="component" value="Chromosome"/>
</dbReference>
<dbReference type="RefSeq" id="WP_126392305.1">
    <property type="nucleotide sequence ID" value="NZ_CP034539.1"/>
</dbReference>
<gene>
    <name evidence="2" type="ORF">EJ357_16210</name>
</gene>
<evidence type="ECO:0000256" key="1">
    <source>
        <dbReference type="SAM" id="MobiDB-lite"/>
    </source>
</evidence>
<organism evidence="2 3">
    <name type="scientific">Streptomyces cyaneochromogenes</name>
    <dbReference type="NCBI Taxonomy" id="2496836"/>
    <lineage>
        <taxon>Bacteria</taxon>
        <taxon>Bacillati</taxon>
        <taxon>Actinomycetota</taxon>
        <taxon>Actinomycetes</taxon>
        <taxon>Kitasatosporales</taxon>
        <taxon>Streptomycetaceae</taxon>
        <taxon>Streptomyces</taxon>
    </lineage>
</organism>
<keyword evidence="3" id="KW-1185">Reference proteome</keyword>
<reference evidence="2 3" key="1">
    <citation type="journal article" date="2019" name="Int. J. Syst. Evol. Microbiol.">
        <title>Streptomyces cyaneochromogenes sp. nov., a blue pigment-producing actinomycete from manganese-contaminated soil.</title>
        <authorList>
            <person name="Tang X."/>
            <person name="Zhao J."/>
            <person name="Li K."/>
            <person name="Chen Z."/>
            <person name="Sun Y."/>
            <person name="Gao J."/>
        </authorList>
    </citation>
    <scope>NUCLEOTIDE SEQUENCE [LARGE SCALE GENOMIC DNA]</scope>
    <source>
        <strain evidence="2 3">MK-45</strain>
    </source>
</reference>
<dbReference type="EMBL" id="CP034539">
    <property type="protein sequence ID" value="AZQ34840.1"/>
    <property type="molecule type" value="Genomic_DNA"/>
</dbReference>
<name>A0A3S9M6Z0_9ACTN</name>
<dbReference type="AlphaFoldDB" id="A0A3S9M6Z0"/>
<feature type="compositionally biased region" description="Basic and acidic residues" evidence="1">
    <location>
        <begin position="1"/>
        <end position="22"/>
    </location>
</feature>
<evidence type="ECO:0000313" key="3">
    <source>
        <dbReference type="Proteomes" id="UP000280298"/>
    </source>
</evidence>
<dbReference type="OrthoDB" id="4311734at2"/>
<dbReference type="KEGG" id="scya:EJ357_16210"/>